<accession>A0A9W8WDA7</accession>
<feature type="transmembrane region" description="Helical" evidence="3">
    <location>
        <begin position="307"/>
        <end position="325"/>
    </location>
</feature>
<sequence length="399" mass="45969">MRKPASRSLQLVKGFPANGYSACPRLMVAPGRHFFLDEYAEDGRTISDGGPSIKMRKRYSLDLLYPNRCQTEKRRNSDGEIQDPRYLHEVDCSALITGRSDNYWTAFFFNEDLFRESENQRLQAPDTLEEEGSITDPITMTEETAATFQPPRIYALQTLASQLDTLIEHQWAIERCFKKSLDAYANAPDMDSKQLRKWGKQFNCFLTKVTTCNSRTLERLDRFIFEDDVRLGPDGNPTGRLFQSLKDEPKAMEALRKLVEQSRDLKSVNQDLERLMRAYDDLRRERKDDQVEESNSRFDQGQKLQELIKKIAVFQAVLGLMGWVAQLSDAWNSSSRVPFIVVLIISVIIWIVASAYFFWRQLVTWCGSRLRLRQGDAPRSGVDEESGCVGDGRDKEKRS</sequence>
<evidence type="ECO:0000313" key="4">
    <source>
        <dbReference type="EMBL" id="KAJ4320772.1"/>
    </source>
</evidence>
<dbReference type="OrthoDB" id="5097863at2759"/>
<evidence type="ECO:0000256" key="2">
    <source>
        <dbReference type="SAM" id="MobiDB-lite"/>
    </source>
</evidence>
<evidence type="ECO:0000313" key="5">
    <source>
        <dbReference type="Proteomes" id="UP001140502"/>
    </source>
</evidence>
<proteinExistence type="predicted"/>
<keyword evidence="3" id="KW-0812">Transmembrane</keyword>
<feature type="region of interest" description="Disordered" evidence="2">
    <location>
        <begin position="375"/>
        <end position="399"/>
    </location>
</feature>
<dbReference type="AlphaFoldDB" id="A0A9W8WDA7"/>
<evidence type="ECO:0000256" key="3">
    <source>
        <dbReference type="SAM" id="Phobius"/>
    </source>
</evidence>
<name>A0A9W8WDA7_9HYPO</name>
<evidence type="ECO:0000256" key="1">
    <source>
        <dbReference type="SAM" id="Coils"/>
    </source>
</evidence>
<keyword evidence="5" id="KW-1185">Reference proteome</keyword>
<keyword evidence="1" id="KW-0175">Coiled coil</keyword>
<feature type="coiled-coil region" evidence="1">
    <location>
        <begin position="255"/>
        <end position="292"/>
    </location>
</feature>
<protein>
    <submittedName>
        <fullName evidence="4">Uncharacterized protein</fullName>
    </submittedName>
</protein>
<keyword evidence="3" id="KW-1133">Transmembrane helix</keyword>
<gene>
    <name evidence="4" type="ORF">N0V84_005712</name>
</gene>
<dbReference type="Proteomes" id="UP001140502">
    <property type="component" value="Unassembled WGS sequence"/>
</dbReference>
<reference evidence="4" key="1">
    <citation type="submission" date="2022-10" db="EMBL/GenBank/DDBJ databases">
        <title>Tapping the CABI collections for fungal endophytes: first genome assemblies for Collariella, Neodidymelliopsis, Ascochyta clinopodiicola, Didymella pomorum, Didymosphaeria variabile, Neocosmospora piperis and Neocucurbitaria cava.</title>
        <authorList>
            <person name="Hill R."/>
        </authorList>
    </citation>
    <scope>NUCLEOTIDE SEQUENCE</scope>
    <source>
        <strain evidence="4">IMI 366586</strain>
    </source>
</reference>
<feature type="transmembrane region" description="Helical" evidence="3">
    <location>
        <begin position="337"/>
        <end position="359"/>
    </location>
</feature>
<keyword evidence="3" id="KW-0472">Membrane</keyword>
<dbReference type="EMBL" id="JAPEUR010000104">
    <property type="protein sequence ID" value="KAJ4320772.1"/>
    <property type="molecule type" value="Genomic_DNA"/>
</dbReference>
<comment type="caution">
    <text evidence="4">The sequence shown here is derived from an EMBL/GenBank/DDBJ whole genome shotgun (WGS) entry which is preliminary data.</text>
</comment>
<organism evidence="4 5">
    <name type="scientific">Fusarium piperis</name>
    <dbReference type="NCBI Taxonomy" id="1435070"/>
    <lineage>
        <taxon>Eukaryota</taxon>
        <taxon>Fungi</taxon>
        <taxon>Dikarya</taxon>
        <taxon>Ascomycota</taxon>
        <taxon>Pezizomycotina</taxon>
        <taxon>Sordariomycetes</taxon>
        <taxon>Hypocreomycetidae</taxon>
        <taxon>Hypocreales</taxon>
        <taxon>Nectriaceae</taxon>
        <taxon>Fusarium</taxon>
        <taxon>Fusarium solani species complex</taxon>
    </lineage>
</organism>